<dbReference type="Proteomes" id="UP000031014">
    <property type="component" value="Unassembled WGS sequence"/>
</dbReference>
<reference evidence="1 2" key="1">
    <citation type="submission" date="2013-06" db="EMBL/GenBank/DDBJ databases">
        <title>Whole genome shotgun sequence of Bacillus selenatarsenatis SF-1.</title>
        <authorList>
            <person name="Kuroda M."/>
            <person name="Sei K."/>
            <person name="Yamashita M."/>
            <person name="Ike M."/>
        </authorList>
    </citation>
    <scope>NUCLEOTIDE SEQUENCE [LARGE SCALE GENOMIC DNA]</scope>
    <source>
        <strain evidence="1 2">SF-1</strain>
    </source>
</reference>
<comment type="caution">
    <text evidence="1">The sequence shown here is derived from an EMBL/GenBank/DDBJ whole genome shotgun (WGS) entry which is preliminary data.</text>
</comment>
<proteinExistence type="predicted"/>
<name>A0A0A8XBX2_MESS1</name>
<evidence type="ECO:0000313" key="1">
    <source>
        <dbReference type="EMBL" id="GAM15686.1"/>
    </source>
</evidence>
<dbReference type="AlphaFoldDB" id="A0A0A8XBX2"/>
<keyword evidence="2" id="KW-1185">Reference proteome</keyword>
<dbReference type="EMBL" id="BASE01000090">
    <property type="protein sequence ID" value="GAM15686.1"/>
    <property type="molecule type" value="Genomic_DNA"/>
</dbReference>
<dbReference type="STRING" id="1321606.SAMD00020551_3843"/>
<accession>A0A0A8XBX2</accession>
<organism evidence="1 2">
    <name type="scientific">Mesobacillus selenatarsenatis (strain DSM 18680 / JCM 14380 / FERM P-15431 / SF-1)</name>
    <dbReference type="NCBI Taxonomy" id="1321606"/>
    <lineage>
        <taxon>Bacteria</taxon>
        <taxon>Bacillati</taxon>
        <taxon>Bacillota</taxon>
        <taxon>Bacilli</taxon>
        <taxon>Bacillales</taxon>
        <taxon>Bacillaceae</taxon>
        <taxon>Mesobacillus</taxon>
    </lineage>
</organism>
<protein>
    <submittedName>
        <fullName evidence="1">Uncharacterized protein</fullName>
    </submittedName>
</protein>
<evidence type="ECO:0000313" key="2">
    <source>
        <dbReference type="Proteomes" id="UP000031014"/>
    </source>
</evidence>
<sequence>MGGPKRLEGLGAGAGQYEKRMRLGEPRQAEARHLLEVMLMKQILEIRRSIYG</sequence>
<gene>
    <name evidence="1" type="ORF">SAMD00020551_3843</name>
</gene>